<name>A0AB34IE75_PRYPA</name>
<dbReference type="AlphaFoldDB" id="A0AB34IE75"/>
<accession>A0AB34IE75</accession>
<sequence length="277" mass="28650">MLALLAAAPALLPRAHLRTRAPRMECVEKFAISKEIKSVSVFDGDFAEEIREAVTQVATQCIAEKGSFSLAIPGGSVVAALGALAPNAFDMQKMHLFLCNEKLPSAPCLAGALEAAGRLGVPAAQVHGYAAASPAEAAAQYAALLESHPAVDNEGALPSFDMMLLGTGADGHCGCVFPQSAEVKATGAGRVALAGNDPRADGDFVALSIDVMCAAKVVLVSAAGAARAPMVAKALSGDFDRFDCPVGLVEAVDQTLWFTDTESIAVFDEQDMEEVDE</sequence>
<feature type="domain" description="Glucosamine/galactosamine-6-phosphate isomerase" evidence="1">
    <location>
        <begin position="46"/>
        <end position="257"/>
    </location>
</feature>
<dbReference type="Proteomes" id="UP001515480">
    <property type="component" value="Unassembled WGS sequence"/>
</dbReference>
<dbReference type="InterPro" id="IPR039104">
    <property type="entry name" value="6PGL"/>
</dbReference>
<proteinExistence type="predicted"/>
<dbReference type="Gene3D" id="3.40.50.1360">
    <property type="match status" value="1"/>
</dbReference>
<dbReference type="PANTHER" id="PTHR11054:SF0">
    <property type="entry name" value="6-PHOSPHOGLUCONOLACTONASE"/>
    <property type="match status" value="1"/>
</dbReference>
<dbReference type="EMBL" id="JBGBPQ010000027">
    <property type="protein sequence ID" value="KAL1498454.1"/>
    <property type="molecule type" value="Genomic_DNA"/>
</dbReference>
<evidence type="ECO:0000259" key="1">
    <source>
        <dbReference type="Pfam" id="PF01182"/>
    </source>
</evidence>
<gene>
    <name evidence="2" type="ORF">AB1Y20_013779</name>
</gene>
<dbReference type="InterPro" id="IPR037171">
    <property type="entry name" value="NagB/RpiA_transferase-like"/>
</dbReference>
<protein>
    <recommendedName>
        <fullName evidence="1">Glucosamine/galactosamine-6-phosphate isomerase domain-containing protein</fullName>
    </recommendedName>
</protein>
<dbReference type="Pfam" id="PF01182">
    <property type="entry name" value="Glucosamine_iso"/>
    <property type="match status" value="1"/>
</dbReference>
<dbReference type="PANTHER" id="PTHR11054">
    <property type="entry name" value="6-PHOSPHOGLUCONOLACTONASE"/>
    <property type="match status" value="1"/>
</dbReference>
<organism evidence="2 3">
    <name type="scientific">Prymnesium parvum</name>
    <name type="common">Toxic golden alga</name>
    <dbReference type="NCBI Taxonomy" id="97485"/>
    <lineage>
        <taxon>Eukaryota</taxon>
        <taxon>Haptista</taxon>
        <taxon>Haptophyta</taxon>
        <taxon>Prymnesiophyceae</taxon>
        <taxon>Prymnesiales</taxon>
        <taxon>Prymnesiaceae</taxon>
        <taxon>Prymnesium</taxon>
    </lineage>
</organism>
<keyword evidence="3" id="KW-1185">Reference proteome</keyword>
<reference evidence="2 3" key="1">
    <citation type="journal article" date="2024" name="Science">
        <title>Giant polyketide synthase enzymes in the biosynthesis of giant marine polyether toxins.</title>
        <authorList>
            <person name="Fallon T.R."/>
            <person name="Shende V.V."/>
            <person name="Wierzbicki I.H."/>
            <person name="Pendleton A.L."/>
            <person name="Watervoot N.F."/>
            <person name="Auber R.P."/>
            <person name="Gonzalez D.J."/>
            <person name="Wisecaver J.H."/>
            <person name="Moore B.S."/>
        </authorList>
    </citation>
    <scope>NUCLEOTIDE SEQUENCE [LARGE SCALE GENOMIC DNA]</scope>
    <source>
        <strain evidence="2 3">12B1</strain>
    </source>
</reference>
<dbReference type="SUPFAM" id="SSF100950">
    <property type="entry name" value="NagB/RpiA/CoA transferase-like"/>
    <property type="match status" value="1"/>
</dbReference>
<evidence type="ECO:0000313" key="2">
    <source>
        <dbReference type="EMBL" id="KAL1498454.1"/>
    </source>
</evidence>
<comment type="caution">
    <text evidence="2">The sequence shown here is derived from an EMBL/GenBank/DDBJ whole genome shotgun (WGS) entry which is preliminary data.</text>
</comment>
<evidence type="ECO:0000313" key="3">
    <source>
        <dbReference type="Proteomes" id="UP001515480"/>
    </source>
</evidence>
<dbReference type="InterPro" id="IPR006148">
    <property type="entry name" value="Glc/Gal-6P_isomerase"/>
</dbReference>
<dbReference type="GO" id="GO:0005975">
    <property type="term" value="P:carbohydrate metabolic process"/>
    <property type="evidence" value="ECO:0007669"/>
    <property type="project" value="InterPro"/>
</dbReference>